<keyword evidence="9" id="KW-1185">Reference proteome</keyword>
<comment type="subcellular location">
    <subcellularLocation>
        <location evidence="1">Target cell</location>
        <location evidence="1">Target cell cytoplasm</location>
    </subcellularLocation>
</comment>
<feature type="non-terminal residue" evidence="8">
    <location>
        <position position="1727"/>
    </location>
</feature>
<protein>
    <submittedName>
        <fullName evidence="8">Filamentous hemagglutinin</fullName>
    </submittedName>
</protein>
<gene>
    <name evidence="8" type="ORF">SAMN05216522_1241</name>
</gene>
<name>A0A1H9N4R5_9GAMM</name>
<dbReference type="Pfam" id="PF04829">
    <property type="entry name" value="PT-VENN"/>
    <property type="match status" value="1"/>
</dbReference>
<accession>A0A1H9N4R5</accession>
<feature type="compositionally biased region" description="Low complexity" evidence="6">
    <location>
        <begin position="1165"/>
        <end position="1182"/>
    </location>
</feature>
<dbReference type="EMBL" id="FOGC01000024">
    <property type="protein sequence ID" value="SER31050.1"/>
    <property type="molecule type" value="Genomic_DNA"/>
</dbReference>
<feature type="non-terminal residue" evidence="8">
    <location>
        <position position="1"/>
    </location>
</feature>
<feature type="domain" description="VENN motif-containing" evidence="7">
    <location>
        <begin position="1681"/>
        <end position="1727"/>
    </location>
</feature>
<evidence type="ECO:0000313" key="8">
    <source>
        <dbReference type="EMBL" id="SER31050.1"/>
    </source>
</evidence>
<keyword evidence="4" id="KW-0843">Virulence</keyword>
<feature type="region of interest" description="Disordered" evidence="6">
    <location>
        <begin position="1159"/>
        <end position="1182"/>
    </location>
</feature>
<dbReference type="RefSeq" id="WP_177173200.1">
    <property type="nucleotide sequence ID" value="NZ_FOGC01000024.1"/>
</dbReference>
<dbReference type="Pfam" id="PF13332">
    <property type="entry name" value="Fil_haemagg_2"/>
    <property type="match status" value="2"/>
</dbReference>
<dbReference type="GO" id="GO:0003824">
    <property type="term" value="F:catalytic activity"/>
    <property type="evidence" value="ECO:0007669"/>
    <property type="project" value="UniProtKB-ARBA"/>
</dbReference>
<dbReference type="GO" id="GO:0090729">
    <property type="term" value="F:toxin activity"/>
    <property type="evidence" value="ECO:0007669"/>
    <property type="project" value="UniProtKB-KW"/>
</dbReference>
<comment type="similarity">
    <text evidence="5">In the N-terminal section; belongs to the CdiA toxin family.</text>
</comment>
<evidence type="ECO:0000256" key="1">
    <source>
        <dbReference type="ARBA" id="ARBA00004219"/>
    </source>
</evidence>
<feature type="compositionally biased region" description="Polar residues" evidence="6">
    <location>
        <begin position="911"/>
        <end position="933"/>
    </location>
</feature>
<dbReference type="NCBIfam" id="TIGR01731">
    <property type="entry name" value="fil_hemag_20aa"/>
    <property type="match status" value="8"/>
</dbReference>
<organism evidence="8 9">
    <name type="scientific">Rosenbergiella nectarea</name>
    <dbReference type="NCBI Taxonomy" id="988801"/>
    <lineage>
        <taxon>Bacteria</taxon>
        <taxon>Pseudomonadati</taxon>
        <taxon>Pseudomonadota</taxon>
        <taxon>Gammaproteobacteria</taxon>
        <taxon>Enterobacterales</taxon>
        <taxon>Erwiniaceae</taxon>
        <taxon>Rosenbergiella</taxon>
    </lineage>
</organism>
<proteinExistence type="inferred from homology"/>
<evidence type="ECO:0000256" key="3">
    <source>
        <dbReference type="ARBA" id="ARBA00022913"/>
    </source>
</evidence>
<feature type="region of interest" description="Disordered" evidence="6">
    <location>
        <begin position="488"/>
        <end position="514"/>
    </location>
</feature>
<dbReference type="Proteomes" id="UP000242515">
    <property type="component" value="Unassembled WGS sequence"/>
</dbReference>
<evidence type="ECO:0000256" key="2">
    <source>
        <dbReference type="ARBA" id="ARBA00022656"/>
    </source>
</evidence>
<sequence>LHTAGQGLDNTAGRLAAGNRLHLDAGQLTNQQGEIQAFGDIQANVTGPLDNRQGALRSQGDLRVTIAQSLNNDSGLLSSGQQLVVQGASDSIINNDAGTLVADQRLQIGVGSLSGVGDLLSHRGMELVFDKRFLHRGRMIAKGDITASFHQGVDNQGLLSAGGVMTLRLPELINQQRGEISAGQTDIQAHNTLHNRGLIDGGLTLIRAGRLDNLAGGRLYGDHLAIETQTFTQRQEAGLAPITAARQHLSIATHSLNNLASSLIFSAGELMVGAKLDAQRRAQGEAAVLLNTSATLESLGAMTLNSQVIINHNETLTTALVETENAAHHEAALSGSAQRYDWQEVDTSYKNKYGVHTAKMPDGSRGEDFYEYQFQRTVLETQIVKSDPGKIIAGGDLTITSQQVTNQDSIVMAGGSLLGIIGSLSNLVTWGERITTDIGTVTRWYAKKKSGIFGTVTSQGKRSSGYAPSPTINTLDFQQLRWQAHSSAQSSGQAIDERTSPAIPPEAGGARPLDNEVLQQPNANQAIHQVVSATGKAIHFIPANVTVPDNALYQLRPAADVPFLIETDPRFTQSTQFLSSDRVFDQLEWSQGRLAKRLGDGFYEQALVREQITALTGSRFLQGFDNDAQQYRALLDAGVAFAQRFHLTPGIALTAEQMAQLTSDMVWLVQQEVTLADGSRHKVLVPQVYAQVQSGDVTRQGGLLSARQTQLQLTGDLVNSGSLIGRELTQITAENITNRGDMMGRDMRLTALSDIANLGGRLQAEQSLSVLAGRNITSQTVMAGEGDNRWRDRPASIYVQDDGGDLRLHAQHNLTLAGSLVQNKGQGGHTQLSAGNDLQLTTVTTSSHESTDWGKGNDRRVNQTSEQGSQVEGKGQITLLAGRDISLQAAKVSAGDALSLTAGRDLTLTSGQSQQTVTENSQQRSAGWLSSKTQTRHDSVSTTQALSSAVEGEQVRLQAGHDLSLVGSRAIGSQQVVLQAGNALSLTQAQNSRQERHRYQEKRKGLSGTGGIGFSYGQQTQRSTDEGRSISHLGSLVGSSEGSVSLAAGKGLTLTGSELLAKRDIHLAAKNVTVSASEQHSTQRHVAEQKSSGLTLALSGSVGTLVNQAVTQASSASEESSGRLAALKGVQSALTGVQATQAVQGNAVSAESPWSMAGINLSWGSQSSSSTQTQTTQQHQASQLTAGNNITMTAHDGDIRVAGSGLQAGRDITLEATRDVLLASAKDRQHVSGKNSSQGGAFGIGINFGGGDNGISVNASVNTAKGREQGNTISHRETTLDAGEKLSIVSGRDTHLTGAQVSGHTIEMMVGRDLTLTSEQDTDNYASAQNSASVGGSASMGGGSFSLNLSRDKIDSTYASVQEQTGIFAGQGGFTIEVGKHTQLQGAVIGSTAAAENNRLHTGTLGFEDIRNHAQYKVEHQSVGLSTGGDPTSQLLNNAATSLLVGADGSGSAESVTHSAISQGTLVVRNLDEQSQSLSSLSRDAENAHQTLSPIFDKEKEQNRLREAQLISSIGAQAANIAETQGKLSAVKTAKEKIAQLTPEQQESIKTQWLDQHPGQQLDERTLAEFTYQQFYQQAINDSGLGVGGSVQRAIQAATAAVQGLAGGDIGSALAGGAAPYIANVIGQSRLDTLGKQLAHATVNAALAAAQGKDPLALAAGATSAELVGIIASQGFGKEANQLSEDEKQTVSALATLAAGLAGGLVGGDMASAMAGMQAGKVTVENN</sequence>
<evidence type="ECO:0000256" key="6">
    <source>
        <dbReference type="SAM" id="MobiDB-lite"/>
    </source>
</evidence>
<feature type="region of interest" description="Disordered" evidence="6">
    <location>
        <begin position="843"/>
        <end position="874"/>
    </location>
</feature>
<keyword evidence="2" id="KW-0800">Toxin</keyword>
<evidence type="ECO:0000256" key="5">
    <source>
        <dbReference type="ARBA" id="ARBA00024043"/>
    </source>
</evidence>
<dbReference type="InterPro" id="IPR010069">
    <property type="entry name" value="CdiA_FHA1_rpt"/>
</dbReference>
<dbReference type="InterPro" id="IPR025157">
    <property type="entry name" value="Hemagglutinin_rpt"/>
</dbReference>
<evidence type="ECO:0000313" key="9">
    <source>
        <dbReference type="Proteomes" id="UP000242515"/>
    </source>
</evidence>
<feature type="compositionally biased region" description="Basic and acidic residues" evidence="6">
    <location>
        <begin position="849"/>
        <end position="861"/>
    </location>
</feature>
<evidence type="ECO:0000256" key="4">
    <source>
        <dbReference type="ARBA" id="ARBA00023026"/>
    </source>
</evidence>
<evidence type="ECO:0000259" key="7">
    <source>
        <dbReference type="Pfam" id="PF04829"/>
    </source>
</evidence>
<reference evidence="9" key="1">
    <citation type="submission" date="2016-10" db="EMBL/GenBank/DDBJ databases">
        <authorList>
            <person name="Varghese N."/>
            <person name="Submissions S."/>
        </authorList>
    </citation>
    <scope>NUCLEOTIDE SEQUENCE [LARGE SCALE GENOMIC DNA]</scope>
    <source>
        <strain evidence="9">8N4</strain>
    </source>
</reference>
<dbReference type="InterPro" id="IPR006914">
    <property type="entry name" value="VENN_dom"/>
</dbReference>
<feature type="region of interest" description="Disordered" evidence="6">
    <location>
        <begin position="911"/>
        <end position="939"/>
    </location>
</feature>
<dbReference type="STRING" id="988801.SAMN05216522_1241"/>
<keyword evidence="3" id="KW-1266">Target cell cytoplasm</keyword>